<accession>A0A1I7KX41</accession>
<dbReference type="EMBL" id="FPCA01000011">
    <property type="protein sequence ID" value="SFV02000.1"/>
    <property type="molecule type" value="Genomic_DNA"/>
</dbReference>
<dbReference type="AlphaFoldDB" id="A0A1I7KX41"/>
<keyword evidence="3" id="KW-1185">Reference proteome</keyword>
<organism evidence="2 3">
    <name type="scientific">Pontibacter akesuensis</name>
    <dbReference type="NCBI Taxonomy" id="388950"/>
    <lineage>
        <taxon>Bacteria</taxon>
        <taxon>Pseudomonadati</taxon>
        <taxon>Bacteroidota</taxon>
        <taxon>Cytophagia</taxon>
        <taxon>Cytophagales</taxon>
        <taxon>Hymenobacteraceae</taxon>
        <taxon>Pontibacter</taxon>
    </lineage>
</organism>
<evidence type="ECO:0000256" key="1">
    <source>
        <dbReference type="SAM" id="MobiDB-lite"/>
    </source>
</evidence>
<proteinExistence type="predicted"/>
<feature type="compositionally biased region" description="Basic and acidic residues" evidence="1">
    <location>
        <begin position="41"/>
        <end position="53"/>
    </location>
</feature>
<dbReference type="RefSeq" id="WP_068838846.1">
    <property type="nucleotide sequence ID" value="NZ_BMXC01000005.1"/>
</dbReference>
<protein>
    <submittedName>
        <fullName evidence="2">Uncharacterized protein</fullName>
    </submittedName>
</protein>
<feature type="region of interest" description="Disordered" evidence="1">
    <location>
        <begin position="37"/>
        <end position="64"/>
    </location>
</feature>
<dbReference type="STRING" id="388950.GCA_001611675_02928"/>
<evidence type="ECO:0000313" key="3">
    <source>
        <dbReference type="Proteomes" id="UP000182491"/>
    </source>
</evidence>
<sequence length="119" mass="12736">MRKQKGLVLLLLLLIAGVWGCLSVSSPEGGDLHQANVKATSQEENHFSPEEQGKSIAWSEPTAPHGRTVHTADNQNPYLLAGGGSSPFILDRHSACITFSVAFGISTLTTQFRILPNAP</sequence>
<name>A0A1I7KX41_9BACT</name>
<gene>
    <name evidence="2" type="ORF">SAMN04487941_0056</name>
</gene>
<evidence type="ECO:0000313" key="2">
    <source>
        <dbReference type="EMBL" id="SFV02000.1"/>
    </source>
</evidence>
<dbReference type="Proteomes" id="UP000182491">
    <property type="component" value="Unassembled WGS sequence"/>
</dbReference>
<reference evidence="3" key="1">
    <citation type="submission" date="2016-10" db="EMBL/GenBank/DDBJ databases">
        <authorList>
            <person name="Varghese N."/>
        </authorList>
    </citation>
    <scope>NUCLEOTIDE SEQUENCE [LARGE SCALE GENOMIC DNA]</scope>
    <source>
        <strain evidence="3">DSM 18820</strain>
    </source>
</reference>